<dbReference type="EMBL" id="JAERRB010000003">
    <property type="protein sequence ID" value="MBL0741547.1"/>
    <property type="molecule type" value="Genomic_DNA"/>
</dbReference>
<dbReference type="Proteomes" id="UP000613030">
    <property type="component" value="Unassembled WGS sequence"/>
</dbReference>
<evidence type="ECO:0000256" key="3">
    <source>
        <dbReference type="ARBA" id="ARBA00012579"/>
    </source>
</evidence>
<comment type="catalytic activity">
    <reaction evidence="1 7 8">
        <text>4-CDP-2-C-methyl-D-erythritol 2-phosphate = 2-C-methyl-D-erythritol 2,4-cyclic diphosphate + CMP</text>
        <dbReference type="Rhea" id="RHEA:23864"/>
        <dbReference type="ChEBI" id="CHEBI:57919"/>
        <dbReference type="ChEBI" id="CHEBI:58483"/>
        <dbReference type="ChEBI" id="CHEBI:60377"/>
        <dbReference type="EC" id="4.6.1.12"/>
    </reaction>
</comment>
<protein>
    <recommendedName>
        <fullName evidence="3 7">2-C-methyl-D-erythritol 2,4-cyclodiphosphate synthase</fullName>
        <shortName evidence="7">MECDP-synthase</shortName>
        <shortName evidence="7">MECPP-synthase</shortName>
        <shortName evidence="7">MECPS</shortName>
        <ecNumber evidence="3 7">4.6.1.12</ecNumber>
    </recommendedName>
</protein>
<sequence length="160" mass="17656">MKIRVGMGFDVHELESGRNFYLGGLQLPDAPKGAVGHSDADVLIHAICDALLGAANLRDIGFHFANTDNRWKGMDSKFFLKEVTRLLEEKGWQIGNVDCTICLEKPKVNPHVEEMKKILAPLMNITEDDVSIKATTNEKLGYVGREEGVCAYAVALIQKA</sequence>
<dbReference type="RefSeq" id="WP_202008924.1">
    <property type="nucleotide sequence ID" value="NZ_JAERRB010000003.1"/>
</dbReference>
<comment type="pathway">
    <text evidence="2 7">Isoprenoid biosynthesis; isopentenyl diphosphate biosynthesis via DXP pathway; isopentenyl diphosphate from 1-deoxy-D-xylulose 5-phosphate: step 4/6.</text>
</comment>
<evidence type="ECO:0000256" key="4">
    <source>
        <dbReference type="ARBA" id="ARBA00022723"/>
    </source>
</evidence>
<feature type="binding site" evidence="7">
    <location>
        <begin position="135"/>
        <end position="138"/>
    </location>
    <ligand>
        <name>4-CDP-2-C-methyl-D-erythritol 2-phosphate</name>
        <dbReference type="ChEBI" id="CHEBI:57919"/>
    </ligand>
</feature>
<feature type="binding site" evidence="7">
    <location>
        <begin position="64"/>
        <end position="68"/>
    </location>
    <ligand>
        <name>4-CDP-2-C-methyl-D-erythritol 2-phosphate</name>
        <dbReference type="ChEBI" id="CHEBI:57919"/>
    </ligand>
</feature>
<evidence type="ECO:0000256" key="2">
    <source>
        <dbReference type="ARBA" id="ARBA00004709"/>
    </source>
</evidence>
<comment type="function">
    <text evidence="7">Involved in the biosynthesis of isopentenyl diphosphate (IPP) and dimethylallyl diphosphate (DMAPP), two major building blocks of isoprenoid compounds. Catalyzes the conversion of 4-diphosphocytidyl-2-C-methyl-D-erythritol 2-phosphate (CDP-ME2P) to 2-C-methyl-D-erythritol 2,4-cyclodiphosphate (ME-CPP) with a corresponding release of cytidine 5-monophosphate (CMP).</text>
</comment>
<dbReference type="EC" id="4.6.1.12" evidence="3 7"/>
<dbReference type="Gene3D" id="3.30.1330.50">
    <property type="entry name" value="2-C-methyl-D-erythritol 2,4-cyclodiphosphate synthase"/>
    <property type="match status" value="1"/>
</dbReference>
<keyword evidence="6 7" id="KW-0456">Lyase</keyword>
<dbReference type="HAMAP" id="MF_00107">
    <property type="entry name" value="IspF"/>
    <property type="match status" value="1"/>
</dbReference>
<evidence type="ECO:0000256" key="8">
    <source>
        <dbReference type="RuleBase" id="RU004395"/>
    </source>
</evidence>
<comment type="subunit">
    <text evidence="7">Homotrimer.</text>
</comment>
<feature type="binding site" evidence="7">
    <location>
        <position position="45"/>
    </location>
    <ligand>
        <name>a divalent metal cation</name>
        <dbReference type="ChEBI" id="CHEBI:60240"/>
    </ligand>
</feature>
<evidence type="ECO:0000313" key="11">
    <source>
        <dbReference type="Proteomes" id="UP000613030"/>
    </source>
</evidence>
<comment type="similarity">
    <text evidence="7 8">Belongs to the IspF family.</text>
</comment>
<evidence type="ECO:0000256" key="1">
    <source>
        <dbReference type="ARBA" id="ARBA00000200"/>
    </source>
</evidence>
<feature type="site" description="Transition state stabilizer" evidence="7">
    <location>
        <position position="37"/>
    </location>
</feature>
<reference evidence="10 11" key="1">
    <citation type="submission" date="2021-01" db="EMBL/GenBank/DDBJ databases">
        <title>Chryseolinea sp. Jin1 Genome sequencing and assembly.</title>
        <authorList>
            <person name="Kim I."/>
        </authorList>
    </citation>
    <scope>NUCLEOTIDE SEQUENCE [LARGE SCALE GENOMIC DNA]</scope>
    <source>
        <strain evidence="10 11">Jin1</strain>
    </source>
</reference>
<dbReference type="InterPro" id="IPR020555">
    <property type="entry name" value="MECDP_synthase_CS"/>
</dbReference>
<feature type="binding site" evidence="7">
    <location>
        <position position="145"/>
    </location>
    <ligand>
        <name>4-CDP-2-C-methyl-D-erythritol 2-phosphate</name>
        <dbReference type="ChEBI" id="CHEBI:57919"/>
    </ligand>
</feature>
<accession>A0ABS1KS88</accession>
<evidence type="ECO:0000259" key="9">
    <source>
        <dbReference type="Pfam" id="PF02542"/>
    </source>
</evidence>
<name>A0ABS1KS88_9BACT</name>
<evidence type="ECO:0000256" key="6">
    <source>
        <dbReference type="ARBA" id="ARBA00023239"/>
    </source>
</evidence>
<dbReference type="InterPro" id="IPR036571">
    <property type="entry name" value="MECDP_synthase_sf"/>
</dbReference>
<gene>
    <name evidence="7" type="primary">ispF</name>
    <name evidence="10" type="ORF">JI741_09975</name>
</gene>
<evidence type="ECO:0000256" key="7">
    <source>
        <dbReference type="HAMAP-Rule" id="MF_00107"/>
    </source>
</evidence>
<feature type="domain" description="2-C-methyl-D-erythritol 2,4-cyclodiphosphate synthase" evidence="9">
    <location>
        <begin position="3"/>
        <end position="157"/>
    </location>
</feature>
<feature type="binding site" evidence="7">
    <location>
        <begin position="10"/>
        <end position="12"/>
    </location>
    <ligand>
        <name>4-CDP-2-C-methyl-D-erythritol 2-phosphate</name>
        <dbReference type="ChEBI" id="CHEBI:57919"/>
    </ligand>
</feature>
<dbReference type="NCBIfam" id="TIGR00151">
    <property type="entry name" value="ispF"/>
    <property type="match status" value="1"/>
</dbReference>
<dbReference type="PROSITE" id="PS01350">
    <property type="entry name" value="ISPF"/>
    <property type="match status" value="1"/>
</dbReference>
<organism evidence="10 11">
    <name type="scientific">Chryseolinea lacunae</name>
    <dbReference type="NCBI Taxonomy" id="2801331"/>
    <lineage>
        <taxon>Bacteria</taxon>
        <taxon>Pseudomonadati</taxon>
        <taxon>Bacteroidota</taxon>
        <taxon>Cytophagia</taxon>
        <taxon>Cytophagales</taxon>
        <taxon>Fulvivirgaceae</taxon>
        <taxon>Chryseolinea</taxon>
    </lineage>
</organism>
<feature type="binding site" evidence="7">
    <location>
        <begin position="37"/>
        <end position="38"/>
    </location>
    <ligand>
        <name>4-CDP-2-C-methyl-D-erythritol 2-phosphate</name>
        <dbReference type="ChEBI" id="CHEBI:57919"/>
    </ligand>
</feature>
<dbReference type="GO" id="GO:0008685">
    <property type="term" value="F:2-C-methyl-D-erythritol 2,4-cyclodiphosphate synthase activity"/>
    <property type="evidence" value="ECO:0007669"/>
    <property type="project" value="UniProtKB-EC"/>
</dbReference>
<evidence type="ECO:0000313" key="10">
    <source>
        <dbReference type="EMBL" id="MBL0741547.1"/>
    </source>
</evidence>
<feature type="site" description="Transition state stabilizer" evidence="7">
    <location>
        <position position="136"/>
    </location>
</feature>
<keyword evidence="5 7" id="KW-0414">Isoprene biosynthesis</keyword>
<comment type="caution">
    <text evidence="7">Lacks conserved residue(s) required for the propagation of feature annotation.</text>
</comment>
<dbReference type="SUPFAM" id="SSF69765">
    <property type="entry name" value="IpsF-like"/>
    <property type="match status" value="1"/>
</dbReference>
<comment type="cofactor">
    <cofactor evidence="7">
        <name>a divalent metal cation</name>
        <dbReference type="ChEBI" id="CHEBI:60240"/>
    </cofactor>
    <text evidence="7">Binds 1 divalent metal cation per subunit.</text>
</comment>
<dbReference type="CDD" id="cd00554">
    <property type="entry name" value="MECDP_synthase"/>
    <property type="match status" value="1"/>
</dbReference>
<dbReference type="InterPro" id="IPR003526">
    <property type="entry name" value="MECDP_synthase"/>
</dbReference>
<dbReference type="PANTHER" id="PTHR43181:SF1">
    <property type="entry name" value="2-C-METHYL-D-ERYTHRITOL 2,4-CYCLODIPHOSPHATE SYNTHASE, CHLOROPLASTIC"/>
    <property type="match status" value="1"/>
</dbReference>
<feature type="binding site" evidence="7">
    <location>
        <position position="12"/>
    </location>
    <ligand>
        <name>a divalent metal cation</name>
        <dbReference type="ChEBI" id="CHEBI:60240"/>
    </ligand>
</feature>
<comment type="caution">
    <text evidence="10">The sequence shown here is derived from an EMBL/GenBank/DDBJ whole genome shotgun (WGS) entry which is preliminary data.</text>
</comment>
<feature type="binding site" evidence="7">
    <location>
        <position position="10"/>
    </location>
    <ligand>
        <name>a divalent metal cation</name>
        <dbReference type="ChEBI" id="CHEBI:60240"/>
    </ligand>
</feature>
<keyword evidence="11" id="KW-1185">Reference proteome</keyword>
<evidence type="ECO:0000256" key="5">
    <source>
        <dbReference type="ARBA" id="ARBA00023229"/>
    </source>
</evidence>
<proteinExistence type="inferred from homology"/>
<feature type="binding site" evidence="7">
    <location>
        <begin position="59"/>
        <end position="61"/>
    </location>
    <ligand>
        <name>4-CDP-2-C-methyl-D-erythritol 2-phosphate</name>
        <dbReference type="ChEBI" id="CHEBI:57919"/>
    </ligand>
</feature>
<keyword evidence="4 7" id="KW-0479">Metal-binding</keyword>
<dbReference type="PANTHER" id="PTHR43181">
    <property type="entry name" value="2-C-METHYL-D-ERYTHRITOL 2,4-CYCLODIPHOSPHATE SYNTHASE, CHLOROPLASTIC"/>
    <property type="match status" value="1"/>
</dbReference>
<dbReference type="Pfam" id="PF02542">
    <property type="entry name" value="YgbB"/>
    <property type="match status" value="1"/>
</dbReference>